<sequence length="303" mass="32765">MSKPIIVVAVGGNALLQRGEVMSCQNQQKSIAQTARSLAELSKDYRLVIVHGNGPQVGLLSLQNDAYKECPAYPFDVLGAETQGMIGYLFQQGLNAAIDDRYTTTILTRIVVDENDPAIANPSKFIGPIYNEDQAKSLAEQNNWVVKPDGAHWRRVVPSPAPKEVLEIKAIKDLLDKEHLVICGGGGGAPVIEKDGAYVGFEAVIDKDMTAALIAEELGAEHLLILTDGTHVCLDWGTPQEEKIERIAVAKMKQYSFPAGSMGPKVDACCQFVENTGHKSYIGDLAYASEIIQRTSGTVIEAV</sequence>
<accession>A0A9X3CPJ8</accession>
<feature type="domain" description="Aspartate/glutamate/uridylate kinase" evidence="6">
    <location>
        <begin position="5"/>
        <end position="283"/>
    </location>
</feature>
<evidence type="ECO:0000256" key="1">
    <source>
        <dbReference type="ARBA" id="ARBA00011066"/>
    </source>
</evidence>
<dbReference type="InterPro" id="IPR036393">
    <property type="entry name" value="AceGlu_kinase-like_sf"/>
</dbReference>
<dbReference type="GO" id="GO:0005829">
    <property type="term" value="C:cytosol"/>
    <property type="evidence" value="ECO:0007669"/>
    <property type="project" value="TreeGrafter"/>
</dbReference>
<dbReference type="NCBIfam" id="TIGR00746">
    <property type="entry name" value="arcC"/>
    <property type="match status" value="1"/>
</dbReference>
<dbReference type="PRINTS" id="PR01469">
    <property type="entry name" value="CARBMTKINASE"/>
</dbReference>
<evidence type="ECO:0000256" key="2">
    <source>
        <dbReference type="ARBA" id="ARBA00022679"/>
    </source>
</evidence>
<dbReference type="Proteomes" id="UP001155587">
    <property type="component" value="Unassembled WGS sequence"/>
</dbReference>
<dbReference type="CDD" id="cd04235">
    <property type="entry name" value="AAK_CK"/>
    <property type="match status" value="1"/>
</dbReference>
<dbReference type="InterPro" id="IPR001048">
    <property type="entry name" value="Asp/Glu/Uridylate_kinase"/>
</dbReference>
<dbReference type="SUPFAM" id="SSF53633">
    <property type="entry name" value="Carbamate kinase-like"/>
    <property type="match status" value="1"/>
</dbReference>
<dbReference type="FunFam" id="3.40.1160.10:FF:000007">
    <property type="entry name" value="Carbamate kinase"/>
    <property type="match status" value="1"/>
</dbReference>
<dbReference type="EMBL" id="JAKRRY010000019">
    <property type="protein sequence ID" value="MCW8347188.1"/>
    <property type="molecule type" value="Genomic_DNA"/>
</dbReference>
<evidence type="ECO:0000313" key="7">
    <source>
        <dbReference type="EMBL" id="MCW8347188.1"/>
    </source>
</evidence>
<keyword evidence="3 5" id="KW-0418">Kinase</keyword>
<keyword evidence="2 5" id="KW-0808">Transferase</keyword>
<evidence type="ECO:0000313" key="8">
    <source>
        <dbReference type="Proteomes" id="UP001155587"/>
    </source>
</evidence>
<comment type="similarity">
    <text evidence="1 5">Belongs to the carbamate kinase family.</text>
</comment>
<dbReference type="Gene3D" id="3.40.1160.10">
    <property type="entry name" value="Acetylglutamate kinase-like"/>
    <property type="match status" value="1"/>
</dbReference>
<dbReference type="PANTHER" id="PTHR30409">
    <property type="entry name" value="CARBAMATE KINASE"/>
    <property type="match status" value="1"/>
</dbReference>
<dbReference type="InterPro" id="IPR003964">
    <property type="entry name" value="Carb_kinase"/>
</dbReference>
<dbReference type="GO" id="GO:0008804">
    <property type="term" value="F:carbamate kinase activity"/>
    <property type="evidence" value="ECO:0007669"/>
    <property type="project" value="UniProtKB-UniRule"/>
</dbReference>
<evidence type="ECO:0000259" key="6">
    <source>
        <dbReference type="Pfam" id="PF00696"/>
    </source>
</evidence>
<protein>
    <recommendedName>
        <fullName evidence="4 5">Carbamate kinase</fullName>
    </recommendedName>
</protein>
<dbReference type="Pfam" id="PF00696">
    <property type="entry name" value="AA_kinase"/>
    <property type="match status" value="1"/>
</dbReference>
<dbReference type="RefSeq" id="WP_265675719.1">
    <property type="nucleotide sequence ID" value="NZ_JAKRRY010000019.1"/>
</dbReference>
<organism evidence="7 8">
    <name type="scientific">Vibrio qingdaonensis</name>
    <dbReference type="NCBI Taxonomy" id="2829491"/>
    <lineage>
        <taxon>Bacteria</taxon>
        <taxon>Pseudomonadati</taxon>
        <taxon>Pseudomonadota</taxon>
        <taxon>Gammaproteobacteria</taxon>
        <taxon>Vibrionales</taxon>
        <taxon>Vibrionaceae</taxon>
        <taxon>Vibrio</taxon>
    </lineage>
</organism>
<dbReference type="AlphaFoldDB" id="A0A9X3CPJ8"/>
<dbReference type="PANTHER" id="PTHR30409:SF1">
    <property type="entry name" value="CARBAMATE KINASE-RELATED"/>
    <property type="match status" value="1"/>
</dbReference>
<evidence type="ECO:0000256" key="4">
    <source>
        <dbReference type="NCBIfam" id="TIGR00746"/>
    </source>
</evidence>
<proteinExistence type="inferred from homology"/>
<comment type="caution">
    <text evidence="7">The sequence shown here is derived from an EMBL/GenBank/DDBJ whole genome shotgun (WGS) entry which is preliminary data.</text>
</comment>
<keyword evidence="8" id="KW-1185">Reference proteome</keyword>
<gene>
    <name evidence="7" type="primary">arcC</name>
    <name evidence="7" type="ORF">MD535_14375</name>
</gene>
<reference evidence="7" key="1">
    <citation type="submission" date="2022-02" db="EMBL/GenBank/DDBJ databases">
        <title>Vibrio sp. nov, a new bacterium isolated from seawater.</title>
        <authorList>
            <person name="Yuan Y."/>
        </authorList>
    </citation>
    <scope>NUCLEOTIDE SEQUENCE</scope>
    <source>
        <strain evidence="7">ZSDZ65</strain>
    </source>
</reference>
<evidence type="ECO:0000256" key="3">
    <source>
        <dbReference type="ARBA" id="ARBA00022777"/>
    </source>
</evidence>
<evidence type="ECO:0000256" key="5">
    <source>
        <dbReference type="PIRNR" id="PIRNR000723"/>
    </source>
</evidence>
<name>A0A9X3CPJ8_9VIBR</name>
<dbReference type="NCBIfam" id="NF009008">
    <property type="entry name" value="PRK12354.1"/>
    <property type="match status" value="1"/>
</dbReference>
<dbReference type="PIRSF" id="PIRSF000723">
    <property type="entry name" value="Carbamate_kin"/>
    <property type="match status" value="1"/>
</dbReference>
<dbReference type="GO" id="GO:0019546">
    <property type="term" value="P:L-arginine deiminase pathway"/>
    <property type="evidence" value="ECO:0007669"/>
    <property type="project" value="TreeGrafter"/>
</dbReference>